<comment type="caution">
    <text evidence="1">The sequence shown here is derived from an EMBL/GenBank/DDBJ whole genome shotgun (WGS) entry which is preliminary data.</text>
</comment>
<proteinExistence type="predicted"/>
<dbReference type="Proteomes" id="UP001396334">
    <property type="component" value="Unassembled WGS sequence"/>
</dbReference>
<gene>
    <name evidence="1" type="ORF">V6N11_059512</name>
</gene>
<evidence type="ECO:0000313" key="1">
    <source>
        <dbReference type="EMBL" id="KAK8478263.1"/>
    </source>
</evidence>
<dbReference type="EMBL" id="JBBPBN010001435">
    <property type="protein sequence ID" value="KAK8478263.1"/>
    <property type="molecule type" value="Genomic_DNA"/>
</dbReference>
<name>A0ABR1ZDA3_9ROSI</name>
<sequence>MRLAKRPVKIYSTYEENRGERVHHWMAQENESEVRLNQVYQRNDSLVKELSKDYSVEDGEVELEHLLKEKSSGDVRRETDALDDASWNMFLVDTSMNATETSCIPPTLNTCTKPFLLTLRAIIDFVMEVQGKKSLKELVGCPEAFLFVEIPLKMRAVKFLHAAYKEDDVTFSQAV</sequence>
<protein>
    <submittedName>
        <fullName evidence="1">Uncharacterized protein</fullName>
    </submittedName>
</protein>
<keyword evidence="2" id="KW-1185">Reference proteome</keyword>
<organism evidence="1 2">
    <name type="scientific">Hibiscus sabdariffa</name>
    <name type="common">roselle</name>
    <dbReference type="NCBI Taxonomy" id="183260"/>
    <lineage>
        <taxon>Eukaryota</taxon>
        <taxon>Viridiplantae</taxon>
        <taxon>Streptophyta</taxon>
        <taxon>Embryophyta</taxon>
        <taxon>Tracheophyta</taxon>
        <taxon>Spermatophyta</taxon>
        <taxon>Magnoliopsida</taxon>
        <taxon>eudicotyledons</taxon>
        <taxon>Gunneridae</taxon>
        <taxon>Pentapetalae</taxon>
        <taxon>rosids</taxon>
        <taxon>malvids</taxon>
        <taxon>Malvales</taxon>
        <taxon>Malvaceae</taxon>
        <taxon>Malvoideae</taxon>
        <taxon>Hibiscus</taxon>
    </lineage>
</organism>
<accession>A0ABR1ZDA3</accession>
<reference evidence="1 2" key="1">
    <citation type="journal article" date="2024" name="G3 (Bethesda)">
        <title>Genome assembly of Hibiscus sabdariffa L. provides insights into metabolisms of medicinal natural products.</title>
        <authorList>
            <person name="Kim T."/>
        </authorList>
    </citation>
    <scope>NUCLEOTIDE SEQUENCE [LARGE SCALE GENOMIC DNA]</scope>
    <source>
        <strain evidence="1">TK-2024</strain>
        <tissue evidence="1">Old leaves</tissue>
    </source>
</reference>
<evidence type="ECO:0000313" key="2">
    <source>
        <dbReference type="Proteomes" id="UP001396334"/>
    </source>
</evidence>